<dbReference type="AlphaFoldDB" id="A0A6S7IQT1"/>
<gene>
    <name evidence="1" type="ORF">PACLA_8A087321</name>
</gene>
<dbReference type="Proteomes" id="UP001152795">
    <property type="component" value="Unassembled WGS sequence"/>
</dbReference>
<protein>
    <submittedName>
        <fullName evidence="1">Uncharacterized protein</fullName>
    </submittedName>
</protein>
<organism evidence="1 2">
    <name type="scientific">Paramuricea clavata</name>
    <name type="common">Red gorgonian</name>
    <name type="synonym">Violescent sea-whip</name>
    <dbReference type="NCBI Taxonomy" id="317549"/>
    <lineage>
        <taxon>Eukaryota</taxon>
        <taxon>Metazoa</taxon>
        <taxon>Cnidaria</taxon>
        <taxon>Anthozoa</taxon>
        <taxon>Octocorallia</taxon>
        <taxon>Malacalcyonacea</taxon>
        <taxon>Plexauridae</taxon>
        <taxon>Paramuricea</taxon>
    </lineage>
</organism>
<evidence type="ECO:0000313" key="1">
    <source>
        <dbReference type="EMBL" id="CAB4019399.1"/>
    </source>
</evidence>
<accession>A0A6S7IQT1</accession>
<name>A0A6S7IQT1_PARCT</name>
<dbReference type="OrthoDB" id="8021277at2759"/>
<keyword evidence="2" id="KW-1185">Reference proteome</keyword>
<proteinExistence type="predicted"/>
<reference evidence="1" key="1">
    <citation type="submission" date="2020-04" db="EMBL/GenBank/DDBJ databases">
        <authorList>
            <person name="Alioto T."/>
            <person name="Alioto T."/>
            <person name="Gomez Garrido J."/>
        </authorList>
    </citation>
    <scope>NUCLEOTIDE SEQUENCE</scope>
    <source>
        <strain evidence="1">A484AB</strain>
    </source>
</reference>
<sequence>MHSCLLGLDFNIFGIEDRFQEENGLNQEDDCKEHTDESHDVNEIENNQSDVDEPLYDGASVTVGQSLLLIMAFILGHNLSGAAVGNLLRLLQSWPKYIACSALHYTGVVFTHNFVETLANESINKIMSPKAICPEKRAYIMYLRNESKKSFGKIAKQCKVSKSSCHRICQPKKTCRTKKKKMGRPRKVDERSTRKLIRCLQSLGDTRVAFTVKPLVAESGLSLNMASRRTFSRILNENGYGYFQRRKKGLLSEKDRKIRKNFGYKIKKELKRNSNFSKNEVAFYLDGVSFVHKYNPMSNAGSSNSKVWRKRAE</sequence>
<comment type="caution">
    <text evidence="1">The sequence shown here is derived from an EMBL/GenBank/DDBJ whole genome shotgun (WGS) entry which is preliminary data.</text>
</comment>
<dbReference type="EMBL" id="CACRXK020010434">
    <property type="protein sequence ID" value="CAB4019399.1"/>
    <property type="molecule type" value="Genomic_DNA"/>
</dbReference>
<evidence type="ECO:0000313" key="2">
    <source>
        <dbReference type="Proteomes" id="UP001152795"/>
    </source>
</evidence>